<evidence type="ECO:0008006" key="3">
    <source>
        <dbReference type="Google" id="ProtNLM"/>
    </source>
</evidence>
<reference evidence="1 2" key="1">
    <citation type="submission" date="2015-01" db="EMBL/GenBank/DDBJ databases">
        <title>Genome Assembly of Bacillus badius MTCC 1458.</title>
        <authorList>
            <person name="Verma A."/>
            <person name="Khatri I."/>
            <person name="Mual P."/>
            <person name="Subramanian S."/>
            <person name="Krishnamurthi S."/>
        </authorList>
    </citation>
    <scope>NUCLEOTIDE SEQUENCE [LARGE SCALE GENOMIC DNA]</scope>
    <source>
        <strain evidence="1 2">MTCC 1458</strain>
    </source>
</reference>
<name>A0ABR5AZA4_BACBA</name>
<evidence type="ECO:0000313" key="2">
    <source>
        <dbReference type="Proteomes" id="UP000031982"/>
    </source>
</evidence>
<comment type="caution">
    <text evidence="1">The sequence shown here is derived from an EMBL/GenBank/DDBJ whole genome shotgun (WGS) entry which is preliminary data.</text>
</comment>
<evidence type="ECO:0000313" key="1">
    <source>
        <dbReference type="EMBL" id="KIL80036.1"/>
    </source>
</evidence>
<proteinExistence type="predicted"/>
<dbReference type="Proteomes" id="UP000031982">
    <property type="component" value="Unassembled WGS sequence"/>
</dbReference>
<accession>A0ABR5AZA4</accession>
<gene>
    <name evidence="1" type="ORF">SD77_2490</name>
</gene>
<sequence>MEFCMKFGDTNFIGVANSDTYQSFVDEDWELDSLLQHFGNEMKRGHILVCQMTNEGIEHSWKVKVQIGAEAAAQPCFRKAQGYIEVTKNELYLVDYDCLTMAAQFEDNTVPHTNCSNYRIEIENGSYQVEFVQYYNVDTDEYTGTKETDILLQLTKVTDFQPVTDRVFWCTF</sequence>
<dbReference type="EMBL" id="JXLP01000002">
    <property type="protein sequence ID" value="KIL80036.1"/>
    <property type="molecule type" value="Genomic_DNA"/>
</dbReference>
<keyword evidence="2" id="KW-1185">Reference proteome</keyword>
<protein>
    <recommendedName>
        <fullName evidence="3">Phage protein</fullName>
    </recommendedName>
</protein>
<organism evidence="1 2">
    <name type="scientific">Bacillus badius</name>
    <dbReference type="NCBI Taxonomy" id="1455"/>
    <lineage>
        <taxon>Bacteria</taxon>
        <taxon>Bacillati</taxon>
        <taxon>Bacillota</taxon>
        <taxon>Bacilli</taxon>
        <taxon>Bacillales</taxon>
        <taxon>Bacillaceae</taxon>
        <taxon>Pseudobacillus</taxon>
    </lineage>
</organism>